<evidence type="ECO:0000313" key="1">
    <source>
        <dbReference type="EMBL" id="KAJ9073619.1"/>
    </source>
</evidence>
<name>A0ACC2TGB6_9FUNG</name>
<protein>
    <submittedName>
        <fullName evidence="1">Uncharacterized protein</fullName>
    </submittedName>
</protein>
<organism evidence="1 2">
    <name type="scientific">Entomophthora muscae</name>
    <dbReference type="NCBI Taxonomy" id="34485"/>
    <lineage>
        <taxon>Eukaryota</taxon>
        <taxon>Fungi</taxon>
        <taxon>Fungi incertae sedis</taxon>
        <taxon>Zoopagomycota</taxon>
        <taxon>Entomophthoromycotina</taxon>
        <taxon>Entomophthoromycetes</taxon>
        <taxon>Entomophthorales</taxon>
        <taxon>Entomophthoraceae</taxon>
        <taxon>Entomophthora</taxon>
    </lineage>
</organism>
<sequence>MTLPQASAGRLGLEKLNFQNTFIGELPIDEVNLFYVNPNTNPYAIDKYEFVEAVKRKYKTSKKNENKHANESVCFLNEGLETDSIEKRLSSVDIHGKLQIDRLSNKVKSEAVRNQKPRLGCFSLVLPEPMPLPRLVHYSKGCLEILDLDPEEPIKPESKFTRYLVGSEILPGTYPWAQCYAGHQFGHFAGRLGDGRAMSLAEIVNSKGERWELQLKGSGETPYSRMGDGFAVLRSSVREYLGSEASAALGIPTTRALSLIHTAQLVHREQVEDGAVVARLAPSWLRFGSFELFRMSGDAESLGILADYVLRYHFPHIQGKSKYSSLYNEIASRTGALVAHWQSTGFCHGVLNTDNMSILGLTLDYGPFGFLDKFDPTWTPNLSDTTSRYSYQAQPEIGAWNIVKLGEALSPLLAQEAGSLKSIHEAVEQYFDSYETEYHTLMSKKLGLVWKETDKEQILNPLLKLLEVCHLDYHIFFRSLGEISNYIIEQKSEITSTHPAAAMLIAKIFPGPNSLSYSQEALSLASTHSDWISWLKNYAIRLAEDNSEDVPSKKMSKANPRFVLRNWIAQEVISALQETPSNRAPLQEVYDFVVSFPFADDEQIDWASYPHLSKESASRYASKVPPQADGIKCSCSS</sequence>
<dbReference type="Proteomes" id="UP001165960">
    <property type="component" value="Unassembled WGS sequence"/>
</dbReference>
<proteinExistence type="predicted"/>
<gene>
    <name evidence="1" type="ORF">DSO57_1014396</name>
</gene>
<evidence type="ECO:0000313" key="2">
    <source>
        <dbReference type="Proteomes" id="UP001165960"/>
    </source>
</evidence>
<accession>A0ACC2TGB6</accession>
<dbReference type="EMBL" id="QTSX02002895">
    <property type="protein sequence ID" value="KAJ9073619.1"/>
    <property type="molecule type" value="Genomic_DNA"/>
</dbReference>
<comment type="caution">
    <text evidence="1">The sequence shown here is derived from an EMBL/GenBank/DDBJ whole genome shotgun (WGS) entry which is preliminary data.</text>
</comment>
<reference evidence="1" key="1">
    <citation type="submission" date="2022-04" db="EMBL/GenBank/DDBJ databases">
        <title>Genome of the entomopathogenic fungus Entomophthora muscae.</title>
        <authorList>
            <person name="Elya C."/>
            <person name="Lovett B.R."/>
            <person name="Lee E."/>
            <person name="Macias A.M."/>
            <person name="Hajek A.E."/>
            <person name="De Bivort B.L."/>
            <person name="Kasson M.T."/>
            <person name="De Fine Licht H.H."/>
            <person name="Stajich J.E."/>
        </authorList>
    </citation>
    <scope>NUCLEOTIDE SEQUENCE</scope>
    <source>
        <strain evidence="1">Berkeley</strain>
    </source>
</reference>
<keyword evidence="2" id="KW-1185">Reference proteome</keyword>